<keyword evidence="5" id="KW-0675">Receptor</keyword>
<dbReference type="Pfam" id="PF06401">
    <property type="entry name" value="Alpha-2-MRAP_C"/>
    <property type="match status" value="1"/>
</dbReference>
<dbReference type="GO" id="GO:0048019">
    <property type="term" value="F:receptor antagonist activity"/>
    <property type="evidence" value="ECO:0007669"/>
    <property type="project" value="InterPro"/>
</dbReference>
<gene>
    <name evidence="5" type="primary">LRPAP1</name>
    <name evidence="5" type="ORF">E2C01_002894</name>
</gene>
<dbReference type="GO" id="GO:0050750">
    <property type="term" value="F:low-density lipoprotein particle receptor binding"/>
    <property type="evidence" value="ECO:0007669"/>
    <property type="project" value="InterPro"/>
</dbReference>
<keyword evidence="2" id="KW-0732">Signal</keyword>
<dbReference type="InterPro" id="IPR036744">
    <property type="entry name" value="RAP_sf"/>
</dbReference>
<dbReference type="PANTHER" id="PTHR16560">
    <property type="entry name" value="ALPHA-2-MACROGLOBULIN RECEPTOR-ASSOCIATED PROTEIN"/>
    <property type="match status" value="1"/>
</dbReference>
<reference evidence="5 6" key="1">
    <citation type="submission" date="2019-05" db="EMBL/GenBank/DDBJ databases">
        <title>Another draft genome of Portunus trituberculatus and its Hox gene families provides insights of decapod evolution.</title>
        <authorList>
            <person name="Jeong J.-H."/>
            <person name="Song I."/>
            <person name="Kim S."/>
            <person name="Choi T."/>
            <person name="Kim D."/>
            <person name="Ryu S."/>
            <person name="Kim W."/>
        </authorList>
    </citation>
    <scope>NUCLEOTIDE SEQUENCE [LARGE SCALE GENOMIC DNA]</scope>
    <source>
        <tissue evidence="5">Muscle</tissue>
    </source>
</reference>
<evidence type="ECO:0000256" key="1">
    <source>
        <dbReference type="SAM" id="Coils"/>
    </source>
</evidence>
<evidence type="ECO:0000259" key="3">
    <source>
        <dbReference type="Pfam" id="PF06400"/>
    </source>
</evidence>
<evidence type="ECO:0000259" key="4">
    <source>
        <dbReference type="Pfam" id="PF06401"/>
    </source>
</evidence>
<name>A0A5B7CRX5_PORTR</name>
<dbReference type="Proteomes" id="UP000324222">
    <property type="component" value="Unassembled WGS sequence"/>
</dbReference>
<dbReference type="GO" id="GO:0008201">
    <property type="term" value="F:heparin binding"/>
    <property type="evidence" value="ECO:0007669"/>
    <property type="project" value="InterPro"/>
</dbReference>
<evidence type="ECO:0000256" key="2">
    <source>
        <dbReference type="SAM" id="SignalP"/>
    </source>
</evidence>
<dbReference type="GO" id="GO:0005783">
    <property type="term" value="C:endoplasmic reticulum"/>
    <property type="evidence" value="ECO:0007669"/>
    <property type="project" value="InterPro"/>
</dbReference>
<accession>A0A5B7CRX5</accession>
<feature type="coiled-coil region" evidence="1">
    <location>
        <begin position="318"/>
        <end position="345"/>
    </location>
</feature>
<feature type="domain" description="Alpha-2-macroglobulin RAP C-terminal" evidence="4">
    <location>
        <begin position="140"/>
        <end position="350"/>
    </location>
</feature>
<dbReference type="EMBL" id="VSRR010000108">
    <property type="protein sequence ID" value="MPC10263.1"/>
    <property type="molecule type" value="Genomic_DNA"/>
</dbReference>
<comment type="caution">
    <text evidence="5">The sequence shown here is derived from an EMBL/GenBank/DDBJ whole genome shotgun (WGS) entry which is preliminary data.</text>
</comment>
<feature type="signal peptide" evidence="2">
    <location>
        <begin position="1"/>
        <end position="19"/>
    </location>
</feature>
<keyword evidence="1" id="KW-0175">Coiled coil</keyword>
<keyword evidence="6" id="KW-1185">Reference proteome</keyword>
<dbReference type="InterPro" id="IPR009066">
    <property type="entry name" value="MG_RAP_rcpt_1"/>
</dbReference>
<organism evidence="5 6">
    <name type="scientific">Portunus trituberculatus</name>
    <name type="common">Swimming crab</name>
    <name type="synonym">Neptunus trituberculatus</name>
    <dbReference type="NCBI Taxonomy" id="210409"/>
    <lineage>
        <taxon>Eukaryota</taxon>
        <taxon>Metazoa</taxon>
        <taxon>Ecdysozoa</taxon>
        <taxon>Arthropoda</taxon>
        <taxon>Crustacea</taxon>
        <taxon>Multicrustacea</taxon>
        <taxon>Malacostraca</taxon>
        <taxon>Eumalacostraca</taxon>
        <taxon>Eucarida</taxon>
        <taxon>Decapoda</taxon>
        <taxon>Pleocyemata</taxon>
        <taxon>Brachyura</taxon>
        <taxon>Eubrachyura</taxon>
        <taxon>Portunoidea</taxon>
        <taxon>Portunidae</taxon>
        <taxon>Portuninae</taxon>
        <taxon>Portunus</taxon>
    </lineage>
</organism>
<feature type="chain" id="PRO_5022920902" evidence="2">
    <location>
        <begin position="20"/>
        <end position="350"/>
    </location>
</feature>
<dbReference type="Gene3D" id="1.20.81.10">
    <property type="entry name" value="RAP domain"/>
    <property type="match status" value="3"/>
</dbReference>
<sequence length="350" mass="40912">MAGLRVILLVFVAATSVLAFENKYTEKANTKTKLELEESPFRMGKLNLLWQKALRRLTEPKLKRLLSELKVQDKEELTLKKLKADGLDKDGLKEADLRMKLKNIMEKFSLNADLREDNRPGIGNEVYQNEVKEQDILKAIFKDKKLNKLWLKAEASGFTEMELKALKEEFQHHQDKVDEYYALVREAAQKQQDDHNEMGNHINKFDTLQDLEASDKSQSHPANAIKEKHHDLKTNMDRLQKLTISGPNGKEFLEPKVSSLWNMAIKGDFTKEELESLHTELKHYEHRLLKVRHMSSQIDLLQERSGDDIEKLETSEGQRIMQERIAQQQRKIEKLHEDLEMRIAQRHLEL</sequence>
<evidence type="ECO:0000313" key="5">
    <source>
        <dbReference type="EMBL" id="MPC10263.1"/>
    </source>
</evidence>
<dbReference type="CDD" id="cd14806">
    <property type="entry name" value="RAP_D1"/>
    <property type="match status" value="1"/>
</dbReference>
<dbReference type="SUPFAM" id="SSF47045">
    <property type="entry name" value="RAP domain-like"/>
    <property type="match status" value="3"/>
</dbReference>
<dbReference type="Pfam" id="PF06400">
    <property type="entry name" value="Alpha-2-MRAP_N"/>
    <property type="match status" value="1"/>
</dbReference>
<feature type="domain" description="Alpha-2-macroglobulin receptor-associated protein" evidence="3">
    <location>
        <begin position="8"/>
        <end position="114"/>
    </location>
</feature>
<proteinExistence type="predicted"/>
<protein>
    <submittedName>
        <fullName evidence="5">Alpha-2-macroglobulin receptor-associated protein</fullName>
    </submittedName>
</protein>
<dbReference type="PANTHER" id="PTHR16560:SF2">
    <property type="entry name" value="ALPHA-2-MACROGLOBULIN RECEPTOR-ASSOCIATED PROTEIN"/>
    <property type="match status" value="1"/>
</dbReference>
<dbReference type="OrthoDB" id="5817428at2759"/>
<dbReference type="InterPro" id="IPR010483">
    <property type="entry name" value="Alpha_2_MRAP_C"/>
</dbReference>
<dbReference type="AlphaFoldDB" id="A0A5B7CRX5"/>
<dbReference type="InterPro" id="IPR038003">
    <property type="entry name" value="A2-macroglobuin_RAP"/>
</dbReference>
<dbReference type="GO" id="GO:0048259">
    <property type="term" value="P:regulation of receptor-mediated endocytosis"/>
    <property type="evidence" value="ECO:0007669"/>
    <property type="project" value="TreeGrafter"/>
</dbReference>
<evidence type="ECO:0000313" key="6">
    <source>
        <dbReference type="Proteomes" id="UP000324222"/>
    </source>
</evidence>